<accession>A0A9E7C2A9</accession>
<dbReference type="AlphaFoldDB" id="A0A9E7C2A9"/>
<feature type="chain" id="PRO_5039329760" description="LysM domain-containing protein" evidence="2">
    <location>
        <begin position="25"/>
        <end position="311"/>
    </location>
</feature>
<dbReference type="Pfam" id="PF01476">
    <property type="entry name" value="LysM"/>
    <property type="match status" value="2"/>
</dbReference>
<dbReference type="Gene3D" id="1.10.530.10">
    <property type="match status" value="1"/>
</dbReference>
<dbReference type="PANTHER" id="PTHR37423">
    <property type="entry name" value="SOLUBLE LYTIC MUREIN TRANSGLYCOSYLASE-RELATED"/>
    <property type="match status" value="1"/>
</dbReference>
<dbReference type="SMART" id="SM00257">
    <property type="entry name" value="LysM"/>
    <property type="match status" value="2"/>
</dbReference>
<dbReference type="InterPro" id="IPR023346">
    <property type="entry name" value="Lysozyme-like_dom_sf"/>
</dbReference>
<feature type="region of interest" description="Disordered" evidence="1">
    <location>
        <begin position="156"/>
        <end position="179"/>
    </location>
</feature>
<dbReference type="SUPFAM" id="SSF53955">
    <property type="entry name" value="Lysozyme-like"/>
    <property type="match status" value="1"/>
</dbReference>
<organism evidence="4 5">
    <name type="scientific">Capillimicrobium parvum</name>
    <dbReference type="NCBI Taxonomy" id="2884022"/>
    <lineage>
        <taxon>Bacteria</taxon>
        <taxon>Bacillati</taxon>
        <taxon>Actinomycetota</taxon>
        <taxon>Thermoleophilia</taxon>
        <taxon>Solirubrobacterales</taxon>
        <taxon>Capillimicrobiaceae</taxon>
        <taxon>Capillimicrobium</taxon>
    </lineage>
</organism>
<feature type="domain" description="LysM" evidence="3">
    <location>
        <begin position="26"/>
        <end position="70"/>
    </location>
</feature>
<dbReference type="CDD" id="cd00254">
    <property type="entry name" value="LT-like"/>
    <property type="match status" value="1"/>
</dbReference>
<dbReference type="InterPro" id="IPR008258">
    <property type="entry name" value="Transglycosylase_SLT_dom_1"/>
</dbReference>
<sequence length="311" mass="30877">MRPPLLLPIALLTAVLTVPAAAGAAVPHTVAPGESLWSLAAAQNMTTRAFAAANGLSPDAQIVAGQTIDVPSVSEAAVALQSAPAAPAAPAATTATSTSTAAAPPPMGGYTVRPGDTLSSLAAQAGVSVSQMAYMNGLDPNGLLVAGTVVKLPTGAPAPAASSQPAPAPVVPAASPAPTSSTVTSGDIAAVASRNGVPGDLSAAIAWQESGFNNAMVSSANARGVMQVMPGTWDWVQSNLAARHLDPNSAIDNVGAGVLYLGHLLRETGGDPSMAAAAYYQGLSSVQRIGMLPETQRYVANVMALRSRFGG</sequence>
<feature type="signal peptide" evidence="2">
    <location>
        <begin position="1"/>
        <end position="24"/>
    </location>
</feature>
<dbReference type="InterPro" id="IPR018392">
    <property type="entry name" value="LysM"/>
</dbReference>
<reference evidence="4" key="1">
    <citation type="journal article" date="2022" name="Int. J. Syst. Evol. Microbiol.">
        <title>Pseudomonas aegrilactucae sp. nov. and Pseudomonas morbosilactucae sp. nov., pathogens causing bacterial rot of lettuce in Japan.</title>
        <authorList>
            <person name="Sawada H."/>
            <person name="Fujikawa T."/>
            <person name="Satou M."/>
        </authorList>
    </citation>
    <scope>NUCLEOTIDE SEQUENCE</scope>
    <source>
        <strain evidence="4">0166_1</strain>
    </source>
</reference>
<dbReference type="KEGG" id="sbae:DSM104329_03853"/>
<dbReference type="InterPro" id="IPR036779">
    <property type="entry name" value="LysM_dom_sf"/>
</dbReference>
<evidence type="ECO:0000256" key="1">
    <source>
        <dbReference type="SAM" id="MobiDB-lite"/>
    </source>
</evidence>
<evidence type="ECO:0000259" key="3">
    <source>
        <dbReference type="PROSITE" id="PS51782"/>
    </source>
</evidence>
<keyword evidence="5" id="KW-1185">Reference proteome</keyword>
<dbReference type="PANTHER" id="PTHR37423:SF2">
    <property type="entry name" value="MEMBRANE-BOUND LYTIC MUREIN TRANSGLYCOSYLASE C"/>
    <property type="match status" value="1"/>
</dbReference>
<protein>
    <recommendedName>
        <fullName evidence="3">LysM domain-containing protein</fullName>
    </recommendedName>
</protein>
<evidence type="ECO:0000313" key="4">
    <source>
        <dbReference type="EMBL" id="UGS37437.1"/>
    </source>
</evidence>
<dbReference type="Proteomes" id="UP001162834">
    <property type="component" value="Chromosome"/>
</dbReference>
<dbReference type="Gene3D" id="3.10.350.10">
    <property type="entry name" value="LysM domain"/>
    <property type="match status" value="2"/>
</dbReference>
<gene>
    <name evidence="4" type="ORF">DSM104329_03853</name>
</gene>
<dbReference type="RefSeq" id="WP_259311492.1">
    <property type="nucleotide sequence ID" value="NZ_CP087164.1"/>
</dbReference>
<dbReference type="EMBL" id="CP087164">
    <property type="protein sequence ID" value="UGS37437.1"/>
    <property type="molecule type" value="Genomic_DNA"/>
</dbReference>
<dbReference type="Pfam" id="PF01464">
    <property type="entry name" value="SLT"/>
    <property type="match status" value="1"/>
</dbReference>
<dbReference type="SUPFAM" id="SSF54106">
    <property type="entry name" value="LysM domain"/>
    <property type="match status" value="2"/>
</dbReference>
<proteinExistence type="predicted"/>
<evidence type="ECO:0000313" key="5">
    <source>
        <dbReference type="Proteomes" id="UP001162834"/>
    </source>
</evidence>
<keyword evidence="2" id="KW-0732">Signal</keyword>
<dbReference type="PROSITE" id="PS51782">
    <property type="entry name" value="LYSM"/>
    <property type="match status" value="2"/>
</dbReference>
<name>A0A9E7C2A9_9ACTN</name>
<feature type="domain" description="LysM" evidence="3">
    <location>
        <begin position="108"/>
        <end position="152"/>
    </location>
</feature>
<dbReference type="CDD" id="cd00118">
    <property type="entry name" value="LysM"/>
    <property type="match status" value="2"/>
</dbReference>
<evidence type="ECO:0000256" key="2">
    <source>
        <dbReference type="SAM" id="SignalP"/>
    </source>
</evidence>